<name>A0A6G1IFX9_9PLEO</name>
<dbReference type="InterPro" id="IPR001128">
    <property type="entry name" value="Cyt_P450"/>
</dbReference>
<accession>A0A6G1IFX9</accession>
<dbReference type="Gene3D" id="1.10.630.10">
    <property type="entry name" value="Cytochrome P450"/>
    <property type="match status" value="1"/>
</dbReference>
<evidence type="ECO:0000256" key="7">
    <source>
        <dbReference type="ARBA" id="ARBA00023004"/>
    </source>
</evidence>
<dbReference type="GO" id="GO:0020037">
    <property type="term" value="F:heme binding"/>
    <property type="evidence" value="ECO:0007669"/>
    <property type="project" value="InterPro"/>
</dbReference>
<comment type="similarity">
    <text evidence="3">Belongs to the cytochrome P450 family.</text>
</comment>
<dbReference type="CDD" id="cd11041">
    <property type="entry name" value="CYP503A1-like"/>
    <property type="match status" value="1"/>
</dbReference>
<dbReference type="GO" id="GO:0016705">
    <property type="term" value="F:oxidoreductase activity, acting on paired donors, with incorporation or reduction of molecular oxygen"/>
    <property type="evidence" value="ECO:0007669"/>
    <property type="project" value="InterPro"/>
</dbReference>
<keyword evidence="4 9" id="KW-0349">Heme</keyword>
<evidence type="ECO:0000256" key="10">
    <source>
        <dbReference type="SAM" id="Phobius"/>
    </source>
</evidence>
<comment type="cofactor">
    <cofactor evidence="1 9">
        <name>heme</name>
        <dbReference type="ChEBI" id="CHEBI:30413"/>
    </cofactor>
</comment>
<dbReference type="AlphaFoldDB" id="A0A6G1IFX9"/>
<dbReference type="PANTHER" id="PTHR46206">
    <property type="entry name" value="CYTOCHROME P450"/>
    <property type="match status" value="1"/>
</dbReference>
<dbReference type="InterPro" id="IPR002403">
    <property type="entry name" value="Cyt_P450_E_grp-IV"/>
</dbReference>
<evidence type="ECO:0000256" key="9">
    <source>
        <dbReference type="PIRSR" id="PIRSR602403-1"/>
    </source>
</evidence>
<dbReference type="PANTHER" id="PTHR46206:SF2">
    <property type="entry name" value="CYTOCHROME P450 MONOOXYGENASE AUSG-RELATED"/>
    <property type="match status" value="1"/>
</dbReference>
<keyword evidence="12" id="KW-1185">Reference proteome</keyword>
<evidence type="ECO:0000256" key="4">
    <source>
        <dbReference type="ARBA" id="ARBA00022617"/>
    </source>
</evidence>
<evidence type="ECO:0000256" key="5">
    <source>
        <dbReference type="ARBA" id="ARBA00022723"/>
    </source>
</evidence>
<sequence length="478" mass="54836">MVNFPTISVTEIFSPLTLIAFLYCALLPICYALYCGRKPKSTLPWVAYNDEGLCNVEKARRQWVEHCNEIIDKGLREVKGAFQVQTDLGPKIILPNSFADELRNSQQLLFSEAIEEELMATYSGLTPISLVTFDHVFQDLTRVNLTRSLEWQEASLRTFFNGLIVRLSTRVFFGKELCQNQKYLDHVVSWSTLVLMVNVTLRRWPLSLRRVVHMFHPLSRQLRNERAATSKIVAPIIDERLKQKQQGKKSAKVSDMVGWMEEIVQKKKAKMNLVDGQLFMAFVAVETTSTTVAYLMLDLLDHPDAISRLRKEIISVLRDSGWKKTSLQQMKLLDSAMKESQRLHPLNMDGTVLPKGAHTFVRWESRCSAETYPNPDEFVVDRFLEKRESGEAGASSKWQFVTTSSDHMGFGHGRQACPGRFFASNEIKVAMVHLLLKYDWAYTDDGRKPDQVVSNIPIMSFEQKIAFRRRKMEDGIDL</sequence>
<keyword evidence="10" id="KW-0472">Membrane</keyword>
<dbReference type="GO" id="GO:0004497">
    <property type="term" value="F:monooxygenase activity"/>
    <property type="evidence" value="ECO:0007669"/>
    <property type="project" value="UniProtKB-KW"/>
</dbReference>
<keyword evidence="6" id="KW-0560">Oxidoreductase</keyword>
<keyword evidence="8" id="KW-0503">Monooxygenase</keyword>
<organism evidence="11 12">
    <name type="scientific">Lentithecium fluviatile CBS 122367</name>
    <dbReference type="NCBI Taxonomy" id="1168545"/>
    <lineage>
        <taxon>Eukaryota</taxon>
        <taxon>Fungi</taxon>
        <taxon>Dikarya</taxon>
        <taxon>Ascomycota</taxon>
        <taxon>Pezizomycotina</taxon>
        <taxon>Dothideomycetes</taxon>
        <taxon>Pleosporomycetidae</taxon>
        <taxon>Pleosporales</taxon>
        <taxon>Massarineae</taxon>
        <taxon>Lentitheciaceae</taxon>
        <taxon>Lentithecium</taxon>
    </lineage>
</organism>
<dbReference type="GO" id="GO:0005506">
    <property type="term" value="F:iron ion binding"/>
    <property type="evidence" value="ECO:0007669"/>
    <property type="project" value="InterPro"/>
</dbReference>
<proteinExistence type="inferred from homology"/>
<dbReference type="OrthoDB" id="1844152at2759"/>
<evidence type="ECO:0000256" key="1">
    <source>
        <dbReference type="ARBA" id="ARBA00001971"/>
    </source>
</evidence>
<evidence type="ECO:0000313" key="12">
    <source>
        <dbReference type="Proteomes" id="UP000799291"/>
    </source>
</evidence>
<comment type="pathway">
    <text evidence="2">Mycotoxin biosynthesis.</text>
</comment>
<evidence type="ECO:0000256" key="8">
    <source>
        <dbReference type="ARBA" id="ARBA00023033"/>
    </source>
</evidence>
<keyword evidence="10" id="KW-0812">Transmembrane</keyword>
<dbReference type="Pfam" id="PF00067">
    <property type="entry name" value="p450"/>
    <property type="match status" value="1"/>
</dbReference>
<keyword evidence="7 9" id="KW-0408">Iron</keyword>
<dbReference type="EMBL" id="MU005625">
    <property type="protein sequence ID" value="KAF2677137.1"/>
    <property type="molecule type" value="Genomic_DNA"/>
</dbReference>
<dbReference type="InterPro" id="IPR036396">
    <property type="entry name" value="Cyt_P450_sf"/>
</dbReference>
<feature type="transmembrane region" description="Helical" evidence="10">
    <location>
        <begin position="12"/>
        <end position="34"/>
    </location>
</feature>
<dbReference type="PRINTS" id="PR00385">
    <property type="entry name" value="P450"/>
</dbReference>
<evidence type="ECO:0000256" key="3">
    <source>
        <dbReference type="ARBA" id="ARBA00010617"/>
    </source>
</evidence>
<dbReference type="SUPFAM" id="SSF48264">
    <property type="entry name" value="Cytochrome P450"/>
    <property type="match status" value="1"/>
</dbReference>
<reference evidence="11" key="1">
    <citation type="journal article" date="2020" name="Stud. Mycol.">
        <title>101 Dothideomycetes genomes: a test case for predicting lifestyles and emergence of pathogens.</title>
        <authorList>
            <person name="Haridas S."/>
            <person name="Albert R."/>
            <person name="Binder M."/>
            <person name="Bloem J."/>
            <person name="Labutti K."/>
            <person name="Salamov A."/>
            <person name="Andreopoulos B."/>
            <person name="Baker S."/>
            <person name="Barry K."/>
            <person name="Bills G."/>
            <person name="Bluhm B."/>
            <person name="Cannon C."/>
            <person name="Castanera R."/>
            <person name="Culley D."/>
            <person name="Daum C."/>
            <person name="Ezra D."/>
            <person name="Gonzalez J."/>
            <person name="Henrissat B."/>
            <person name="Kuo A."/>
            <person name="Liang C."/>
            <person name="Lipzen A."/>
            <person name="Lutzoni F."/>
            <person name="Magnuson J."/>
            <person name="Mondo S."/>
            <person name="Nolan M."/>
            <person name="Ohm R."/>
            <person name="Pangilinan J."/>
            <person name="Park H.-J."/>
            <person name="Ramirez L."/>
            <person name="Alfaro M."/>
            <person name="Sun H."/>
            <person name="Tritt A."/>
            <person name="Yoshinaga Y."/>
            <person name="Zwiers L.-H."/>
            <person name="Turgeon B."/>
            <person name="Goodwin S."/>
            <person name="Spatafora J."/>
            <person name="Crous P."/>
            <person name="Grigoriev I."/>
        </authorList>
    </citation>
    <scope>NUCLEOTIDE SEQUENCE</scope>
    <source>
        <strain evidence="11">CBS 122367</strain>
    </source>
</reference>
<evidence type="ECO:0000256" key="6">
    <source>
        <dbReference type="ARBA" id="ARBA00023002"/>
    </source>
</evidence>
<dbReference type="Proteomes" id="UP000799291">
    <property type="component" value="Unassembled WGS sequence"/>
</dbReference>
<feature type="binding site" description="axial binding residue" evidence="9">
    <location>
        <position position="417"/>
    </location>
    <ligand>
        <name>heme</name>
        <dbReference type="ChEBI" id="CHEBI:30413"/>
    </ligand>
    <ligandPart>
        <name>Fe</name>
        <dbReference type="ChEBI" id="CHEBI:18248"/>
    </ligandPart>
</feature>
<protein>
    <submittedName>
        <fullName evidence="11">Cytochrome P450</fullName>
    </submittedName>
</protein>
<keyword evidence="5 9" id="KW-0479">Metal-binding</keyword>
<evidence type="ECO:0000313" key="11">
    <source>
        <dbReference type="EMBL" id="KAF2677137.1"/>
    </source>
</evidence>
<keyword evidence="10" id="KW-1133">Transmembrane helix</keyword>
<evidence type="ECO:0000256" key="2">
    <source>
        <dbReference type="ARBA" id="ARBA00004685"/>
    </source>
</evidence>
<gene>
    <name evidence="11" type="ORF">K458DRAFT_447124</name>
</gene>
<dbReference type="PRINTS" id="PR00465">
    <property type="entry name" value="EP450IV"/>
</dbReference>